<dbReference type="Pfam" id="PF02683">
    <property type="entry name" value="DsbD_TM"/>
    <property type="match status" value="1"/>
</dbReference>
<feature type="transmembrane region" description="Helical" evidence="6">
    <location>
        <begin position="130"/>
        <end position="154"/>
    </location>
</feature>
<evidence type="ECO:0000259" key="7">
    <source>
        <dbReference type="Pfam" id="PF02683"/>
    </source>
</evidence>
<accession>A0A7R7EIP1</accession>
<evidence type="ECO:0000256" key="1">
    <source>
        <dbReference type="ARBA" id="ARBA00004141"/>
    </source>
</evidence>
<proteinExistence type="inferred from homology"/>
<comment type="similarity">
    <text evidence="2">Belongs to the DsbD family.</text>
</comment>
<feature type="transmembrane region" description="Helical" evidence="6">
    <location>
        <begin position="51"/>
        <end position="70"/>
    </location>
</feature>
<dbReference type="PANTHER" id="PTHR31272:SF4">
    <property type="entry name" value="CYTOCHROME C-TYPE BIOGENESIS PROTEIN HI_1454-RELATED"/>
    <property type="match status" value="1"/>
</dbReference>
<evidence type="ECO:0000313" key="8">
    <source>
        <dbReference type="EMBL" id="BCN29576.1"/>
    </source>
</evidence>
<feature type="transmembrane region" description="Helical" evidence="6">
    <location>
        <begin position="166"/>
        <end position="186"/>
    </location>
</feature>
<keyword evidence="9" id="KW-1185">Reference proteome</keyword>
<reference evidence="8 9" key="1">
    <citation type="submission" date="2020-11" db="EMBL/GenBank/DDBJ databases">
        <title>Draft genome sequencing of a Lachnospiraceae strain isolated from anoxic soil subjected to BSD treatment.</title>
        <authorList>
            <person name="Uek A."/>
            <person name="Tonouchi A."/>
        </authorList>
    </citation>
    <scope>NUCLEOTIDE SEQUENCE [LARGE SCALE GENOMIC DNA]</scope>
    <source>
        <strain evidence="8 9">TB5</strain>
    </source>
</reference>
<dbReference type="RefSeq" id="WP_271714845.1">
    <property type="nucleotide sequence ID" value="NZ_AP024169.1"/>
</dbReference>
<feature type="transmembrane region" description="Helical" evidence="6">
    <location>
        <begin position="198"/>
        <end position="218"/>
    </location>
</feature>
<feature type="domain" description="Cytochrome C biogenesis protein transmembrane" evidence="7">
    <location>
        <begin position="6"/>
        <end position="217"/>
    </location>
</feature>
<protein>
    <submittedName>
        <fullName evidence="8">Cytochrome C biogenesis protein CcdA</fullName>
    </submittedName>
</protein>
<sequence length="234" mass="25567">MKDISILLAFSAGLLSFLSPCVLPMIPAYISYLTGTSIKELKEERPKLLTLYKAIGFILGFSIIFILMGASVTSLGRLLTTNKDMFRKVGGVLIVLFGVHTMGFVKFTFLYREKRFLKVEKIHGTLSSTLLGMAFAAGWTPCIGPILSSILIYATSTDSIGKGVMLLGMYSLGLAVPFLLTAMALGTISNYLKQISKYYHLISIISGILLITMGILVFTNKIAILSQYASFISF</sequence>
<dbReference type="InterPro" id="IPR051790">
    <property type="entry name" value="Cytochrome_c-biogenesis_DsbD"/>
</dbReference>
<name>A0A7R7EIP1_9FIRM</name>
<dbReference type="AlphaFoldDB" id="A0A7R7EIP1"/>
<keyword evidence="4 6" id="KW-1133">Transmembrane helix</keyword>
<evidence type="ECO:0000256" key="2">
    <source>
        <dbReference type="ARBA" id="ARBA00006143"/>
    </source>
</evidence>
<keyword evidence="3 6" id="KW-0812">Transmembrane</keyword>
<organism evidence="8 9">
    <name type="scientific">Anaeromicropila herbilytica</name>
    <dbReference type="NCBI Taxonomy" id="2785025"/>
    <lineage>
        <taxon>Bacteria</taxon>
        <taxon>Bacillati</taxon>
        <taxon>Bacillota</taxon>
        <taxon>Clostridia</taxon>
        <taxon>Lachnospirales</taxon>
        <taxon>Lachnospiraceae</taxon>
        <taxon>Anaeromicropila</taxon>
    </lineage>
</organism>
<evidence type="ECO:0000256" key="5">
    <source>
        <dbReference type="ARBA" id="ARBA00023136"/>
    </source>
</evidence>
<evidence type="ECO:0000256" key="4">
    <source>
        <dbReference type="ARBA" id="ARBA00022989"/>
    </source>
</evidence>
<dbReference type="Proteomes" id="UP000595897">
    <property type="component" value="Chromosome"/>
</dbReference>
<feature type="transmembrane region" description="Helical" evidence="6">
    <location>
        <begin position="90"/>
        <end position="109"/>
    </location>
</feature>
<evidence type="ECO:0000313" key="9">
    <source>
        <dbReference type="Proteomes" id="UP000595897"/>
    </source>
</evidence>
<keyword evidence="5 6" id="KW-0472">Membrane</keyword>
<dbReference type="InterPro" id="IPR003834">
    <property type="entry name" value="Cyt_c_assmbl_TM_dom"/>
</dbReference>
<dbReference type="KEGG" id="ahb:bsdtb5_08710"/>
<evidence type="ECO:0000256" key="3">
    <source>
        <dbReference type="ARBA" id="ARBA00022692"/>
    </source>
</evidence>
<feature type="transmembrane region" description="Helical" evidence="6">
    <location>
        <begin position="6"/>
        <end position="30"/>
    </location>
</feature>
<comment type="subcellular location">
    <subcellularLocation>
        <location evidence="1">Membrane</location>
        <topology evidence="1">Multi-pass membrane protein</topology>
    </subcellularLocation>
</comment>
<evidence type="ECO:0000256" key="6">
    <source>
        <dbReference type="SAM" id="Phobius"/>
    </source>
</evidence>
<dbReference type="GO" id="GO:0017004">
    <property type="term" value="P:cytochrome complex assembly"/>
    <property type="evidence" value="ECO:0007669"/>
    <property type="project" value="InterPro"/>
</dbReference>
<dbReference type="GO" id="GO:0016020">
    <property type="term" value="C:membrane"/>
    <property type="evidence" value="ECO:0007669"/>
    <property type="project" value="UniProtKB-SubCell"/>
</dbReference>
<dbReference type="EMBL" id="AP024169">
    <property type="protein sequence ID" value="BCN29576.1"/>
    <property type="molecule type" value="Genomic_DNA"/>
</dbReference>
<dbReference type="PANTHER" id="PTHR31272">
    <property type="entry name" value="CYTOCHROME C-TYPE BIOGENESIS PROTEIN HI_1454-RELATED"/>
    <property type="match status" value="1"/>
</dbReference>
<gene>
    <name evidence="8" type="primary">ccdA</name>
    <name evidence="8" type="ORF">bsdtb5_08710</name>
</gene>